<gene>
    <name evidence="2" type="ORF">GCK72_014324</name>
</gene>
<name>A0A6A5GRQ7_CAERE</name>
<dbReference type="GeneID" id="9805976"/>
<evidence type="ECO:0008006" key="4">
    <source>
        <dbReference type="Google" id="ProtNLM"/>
    </source>
</evidence>
<dbReference type="CTD" id="9805976"/>
<dbReference type="KEGG" id="crq:GCK72_014324"/>
<keyword evidence="1" id="KW-0732">Signal</keyword>
<proteinExistence type="predicted"/>
<evidence type="ECO:0000313" key="3">
    <source>
        <dbReference type="Proteomes" id="UP000483820"/>
    </source>
</evidence>
<evidence type="ECO:0000256" key="1">
    <source>
        <dbReference type="SAM" id="SignalP"/>
    </source>
</evidence>
<dbReference type="RefSeq" id="XP_003088644.2">
    <property type="nucleotide sequence ID" value="XM_003088596.2"/>
</dbReference>
<dbReference type="EMBL" id="WUAV01000004">
    <property type="protein sequence ID" value="KAF1757867.1"/>
    <property type="molecule type" value="Genomic_DNA"/>
</dbReference>
<dbReference type="AlphaFoldDB" id="A0A6A5GRQ7"/>
<protein>
    <recommendedName>
        <fullName evidence="4">C6 domain-containing protein</fullName>
    </recommendedName>
</protein>
<reference evidence="2 3" key="1">
    <citation type="submission" date="2019-12" db="EMBL/GenBank/DDBJ databases">
        <title>Chromosome-level assembly of the Caenorhabditis remanei genome.</title>
        <authorList>
            <person name="Teterina A.A."/>
            <person name="Willis J.H."/>
            <person name="Phillips P.C."/>
        </authorList>
    </citation>
    <scope>NUCLEOTIDE SEQUENCE [LARGE SCALE GENOMIC DNA]</scope>
    <source>
        <strain evidence="2 3">PX506</strain>
        <tissue evidence="2">Whole organism</tissue>
    </source>
</reference>
<sequence length="115" mass="11708">MILSIFALLILQFSSTLACMATNNSAGAATSSCAEPTQTATPDDVQLVLDPSGSTLTVTCTTQITSQTSSVIYNGVTTSLSSISMTCLDGDYLYTTPAPTTTVPVTSVGCTAPTP</sequence>
<feature type="chain" id="PRO_5025638999" description="C6 domain-containing protein" evidence="1">
    <location>
        <begin position="19"/>
        <end position="115"/>
    </location>
</feature>
<feature type="signal peptide" evidence="1">
    <location>
        <begin position="1"/>
        <end position="18"/>
    </location>
</feature>
<dbReference type="Proteomes" id="UP000483820">
    <property type="component" value="Chromosome IV"/>
</dbReference>
<evidence type="ECO:0000313" key="2">
    <source>
        <dbReference type="EMBL" id="KAF1757867.1"/>
    </source>
</evidence>
<accession>A0A6A5GRQ7</accession>
<organism evidence="2 3">
    <name type="scientific">Caenorhabditis remanei</name>
    <name type="common">Caenorhabditis vulgaris</name>
    <dbReference type="NCBI Taxonomy" id="31234"/>
    <lineage>
        <taxon>Eukaryota</taxon>
        <taxon>Metazoa</taxon>
        <taxon>Ecdysozoa</taxon>
        <taxon>Nematoda</taxon>
        <taxon>Chromadorea</taxon>
        <taxon>Rhabditida</taxon>
        <taxon>Rhabditina</taxon>
        <taxon>Rhabditomorpha</taxon>
        <taxon>Rhabditoidea</taxon>
        <taxon>Rhabditidae</taxon>
        <taxon>Peloderinae</taxon>
        <taxon>Caenorhabditis</taxon>
    </lineage>
</organism>
<comment type="caution">
    <text evidence="2">The sequence shown here is derived from an EMBL/GenBank/DDBJ whole genome shotgun (WGS) entry which is preliminary data.</text>
</comment>